<comment type="caution">
    <text evidence="1">The sequence shown here is derived from an EMBL/GenBank/DDBJ whole genome shotgun (WGS) entry which is preliminary data.</text>
</comment>
<dbReference type="EMBL" id="JAZGJU010000083">
    <property type="protein sequence ID" value="MEE6130256.1"/>
    <property type="molecule type" value="Genomic_DNA"/>
</dbReference>
<evidence type="ECO:0000313" key="1">
    <source>
        <dbReference type="EMBL" id="MEE6130256.1"/>
    </source>
</evidence>
<dbReference type="PANTHER" id="PTHR37841:SF1">
    <property type="entry name" value="DUF3298 DOMAIN-CONTAINING PROTEIN"/>
    <property type="match status" value="1"/>
</dbReference>
<reference evidence="1 2" key="1">
    <citation type="submission" date="2024-01" db="EMBL/GenBank/DDBJ databases">
        <title>Whole genome of Chryseobacterium arthrosphaerae NNCa 2741.</title>
        <authorList>
            <person name="Boriskina E.V."/>
            <person name="Gordinskaya N.A."/>
            <person name="Kropotov V.S."/>
            <person name="Alekseeva A.E."/>
            <person name="Makhova M.A."/>
            <person name="Kryazhev D.V."/>
            <person name="Shkurkina I.S."/>
        </authorList>
    </citation>
    <scope>NUCLEOTIDE SEQUENCE [LARGE SCALE GENOMIC DNA]</scope>
    <source>
        <strain evidence="1 2">NNCa 2741</strain>
    </source>
</reference>
<gene>
    <name evidence="1" type="ORF">V2E39_22850</name>
</gene>
<evidence type="ECO:0000313" key="2">
    <source>
        <dbReference type="Proteomes" id="UP001350005"/>
    </source>
</evidence>
<keyword evidence="2" id="KW-1185">Reference proteome</keyword>
<organism evidence="1 2">
    <name type="scientific">Chryseobacterium arthrosphaerae</name>
    <dbReference type="NCBI Taxonomy" id="651561"/>
    <lineage>
        <taxon>Bacteria</taxon>
        <taxon>Pseudomonadati</taxon>
        <taxon>Bacteroidota</taxon>
        <taxon>Flavobacteriia</taxon>
        <taxon>Flavobacteriales</taxon>
        <taxon>Weeksellaceae</taxon>
        <taxon>Chryseobacterium group</taxon>
        <taxon>Chryseobacterium</taxon>
    </lineage>
</organism>
<dbReference type="PANTHER" id="PTHR37841">
    <property type="entry name" value="GLR2918 PROTEIN"/>
    <property type="match status" value="1"/>
</dbReference>
<dbReference type="Proteomes" id="UP001350005">
    <property type="component" value="Unassembled WGS sequence"/>
</dbReference>
<dbReference type="InterPro" id="IPR032774">
    <property type="entry name" value="WG_beta_rep"/>
</dbReference>
<dbReference type="RefSeq" id="WP_241309139.1">
    <property type="nucleotide sequence ID" value="NZ_JAKYXJ010000001.1"/>
</dbReference>
<sequence length="504" mass="58445">MKKLIFVLCSAVCAGQTNQYMKVILSKKTGKEVSSYSDGYGVTYDPDSKKQGIVDSLGNITFESPYKAGILHAFKNRFILYAETGNKRKSAVIDEKGKELIPLDVQEFDTPWWSKERIIASGSGKEVLYDYNGKEIIPVSDKIRFSGKNRFFVLKNKKWFLYDFDGKQLSVREFKEDYSFEEGRALILNEDGQYEIIGINGQTLHKFSKQVVNINAYPYLITRNKATGKYGLIDTEENTIADEVYKEITPEYFGKKEYIYLVKNNTTTVFHKKDRKLYPNNFKYLNPLFNNLFSVYNEKTQKSGVVDLQGNMIFPQEYDFIRNFTVSGREFIYLKKGNEEKLLDKDLKNTIGEGVNILGFYPEGLIILKENTYYRFSAADQSMTALKNISMIKDEGTGYFNFLNEYSKPLVCRNSDHFYGIIDGKGTVIVPFIYEDIVTFGNFENEIVVKKDGKYGVSNFQHEPLKEIVYDQFLWQKEVLKLDKNKKSDFIYFTRFKNNTTRLN</sequence>
<proteinExistence type="predicted"/>
<protein>
    <submittedName>
        <fullName evidence="1">WG repeat-containing protein</fullName>
    </submittedName>
</protein>
<accession>A0ABU7R692</accession>
<name>A0ABU7R692_9FLAO</name>
<dbReference type="Pfam" id="PF14903">
    <property type="entry name" value="WG_beta_rep"/>
    <property type="match status" value="3"/>
</dbReference>